<evidence type="ECO:0000313" key="1">
    <source>
        <dbReference type="EMBL" id="MBX08581.1"/>
    </source>
</evidence>
<protein>
    <submittedName>
        <fullName evidence="1">WD-repeat protein</fullName>
    </submittedName>
</protein>
<name>A0A2P2KS77_RHIMU</name>
<sequence length="60" mass="6975">MTDEIPNNHTCQFTHKTKEIVEQIDDLNCLKWQQILLMKIILDTPGSSLHKASIWIQVTL</sequence>
<proteinExistence type="predicted"/>
<organism evidence="1">
    <name type="scientific">Rhizophora mucronata</name>
    <name type="common">Asiatic mangrove</name>
    <dbReference type="NCBI Taxonomy" id="61149"/>
    <lineage>
        <taxon>Eukaryota</taxon>
        <taxon>Viridiplantae</taxon>
        <taxon>Streptophyta</taxon>
        <taxon>Embryophyta</taxon>
        <taxon>Tracheophyta</taxon>
        <taxon>Spermatophyta</taxon>
        <taxon>Magnoliopsida</taxon>
        <taxon>eudicotyledons</taxon>
        <taxon>Gunneridae</taxon>
        <taxon>Pentapetalae</taxon>
        <taxon>rosids</taxon>
        <taxon>fabids</taxon>
        <taxon>Malpighiales</taxon>
        <taxon>Rhizophoraceae</taxon>
        <taxon>Rhizophora</taxon>
    </lineage>
</organism>
<dbReference type="AlphaFoldDB" id="A0A2P2KS77"/>
<reference evidence="1" key="1">
    <citation type="submission" date="2018-02" db="EMBL/GenBank/DDBJ databases">
        <title>Rhizophora mucronata_Transcriptome.</title>
        <authorList>
            <person name="Meera S.P."/>
            <person name="Sreeshan A."/>
            <person name="Augustine A."/>
        </authorList>
    </citation>
    <scope>NUCLEOTIDE SEQUENCE</scope>
    <source>
        <tissue evidence="1">Leaf</tissue>
    </source>
</reference>
<accession>A0A2P2KS77</accession>
<dbReference type="EMBL" id="GGEC01028097">
    <property type="protein sequence ID" value="MBX08581.1"/>
    <property type="molecule type" value="Transcribed_RNA"/>
</dbReference>